<keyword evidence="1" id="KW-0808">Transferase</keyword>
<evidence type="ECO:0000256" key="10">
    <source>
        <dbReference type="PROSITE-ProRule" id="PRU00091"/>
    </source>
</evidence>
<evidence type="ECO:0000256" key="9">
    <source>
        <dbReference type="ARBA" id="ARBA00051245"/>
    </source>
</evidence>
<accession>F2UBG5</accession>
<dbReference type="OMA" id="KENCTTR"/>
<dbReference type="Gene3D" id="3.30.505.10">
    <property type="entry name" value="SH2 domain"/>
    <property type="match status" value="1"/>
</dbReference>
<feature type="region of interest" description="Disordered" evidence="13">
    <location>
        <begin position="1"/>
        <end position="57"/>
    </location>
</feature>
<dbReference type="PANTHER" id="PTHR24418">
    <property type="entry name" value="TYROSINE-PROTEIN KINASE"/>
    <property type="match status" value="1"/>
</dbReference>
<evidence type="ECO:0000256" key="13">
    <source>
        <dbReference type="SAM" id="MobiDB-lite"/>
    </source>
</evidence>
<feature type="domain" description="FYVE-type" evidence="16">
    <location>
        <begin position="98"/>
        <end position="151"/>
    </location>
</feature>
<feature type="compositionally biased region" description="Low complexity" evidence="13">
    <location>
        <begin position="46"/>
        <end position="57"/>
    </location>
</feature>
<dbReference type="eggNOG" id="KOG0197">
    <property type="taxonomic scope" value="Eukaryota"/>
</dbReference>
<evidence type="ECO:0000256" key="3">
    <source>
        <dbReference type="ARBA" id="ARBA00022741"/>
    </source>
</evidence>
<evidence type="ECO:0000313" key="17">
    <source>
        <dbReference type="EMBL" id="EGD73831.1"/>
    </source>
</evidence>
<dbReference type="PROSITE" id="PS50178">
    <property type="entry name" value="ZF_FYVE"/>
    <property type="match status" value="1"/>
</dbReference>
<comment type="catalytic activity">
    <reaction evidence="9">
        <text>L-tyrosyl-[protein] + ATP = O-phospho-L-tyrosyl-[protein] + ADP + H(+)</text>
        <dbReference type="Rhea" id="RHEA:10596"/>
        <dbReference type="Rhea" id="RHEA-COMP:10136"/>
        <dbReference type="Rhea" id="RHEA-COMP:20101"/>
        <dbReference type="ChEBI" id="CHEBI:15378"/>
        <dbReference type="ChEBI" id="CHEBI:30616"/>
        <dbReference type="ChEBI" id="CHEBI:46858"/>
        <dbReference type="ChEBI" id="CHEBI:61978"/>
        <dbReference type="ChEBI" id="CHEBI:456216"/>
        <dbReference type="EC" id="2.7.10.2"/>
    </reaction>
</comment>
<proteinExistence type="predicted"/>
<evidence type="ECO:0000256" key="1">
    <source>
        <dbReference type="ARBA" id="ARBA00022679"/>
    </source>
</evidence>
<dbReference type="OrthoDB" id="4062651at2759"/>
<keyword evidence="7 12" id="KW-0067">ATP-binding</keyword>
<feature type="domain" description="Protein kinase" evidence="15">
    <location>
        <begin position="354"/>
        <end position="606"/>
    </location>
</feature>
<dbReference type="PRINTS" id="PR00109">
    <property type="entry name" value="TYRKINASE"/>
</dbReference>
<evidence type="ECO:0000256" key="5">
    <source>
        <dbReference type="ARBA" id="ARBA00022777"/>
    </source>
</evidence>
<evidence type="ECO:0000259" key="16">
    <source>
        <dbReference type="PROSITE" id="PS50178"/>
    </source>
</evidence>
<dbReference type="Gene3D" id="1.10.510.10">
    <property type="entry name" value="Transferase(Phosphotransferase) domain 1"/>
    <property type="match status" value="1"/>
</dbReference>
<dbReference type="SUPFAM" id="SSF55550">
    <property type="entry name" value="SH2 domain"/>
    <property type="match status" value="1"/>
</dbReference>
<dbReference type="InterPro" id="IPR000719">
    <property type="entry name" value="Prot_kinase_dom"/>
</dbReference>
<evidence type="ECO:0000256" key="2">
    <source>
        <dbReference type="ARBA" id="ARBA00022723"/>
    </source>
</evidence>
<dbReference type="GO" id="GO:0004715">
    <property type="term" value="F:non-membrane spanning protein tyrosine kinase activity"/>
    <property type="evidence" value="ECO:0007669"/>
    <property type="project" value="UniProtKB-EC"/>
</dbReference>
<evidence type="ECO:0000256" key="12">
    <source>
        <dbReference type="PROSITE-ProRule" id="PRU10141"/>
    </source>
</evidence>
<dbReference type="STRING" id="946362.F2UBG5"/>
<dbReference type="SMART" id="SM00064">
    <property type="entry name" value="FYVE"/>
    <property type="match status" value="1"/>
</dbReference>
<keyword evidence="8" id="KW-0829">Tyrosine-protein kinase</keyword>
<dbReference type="InterPro" id="IPR000980">
    <property type="entry name" value="SH2"/>
</dbReference>
<evidence type="ECO:0000256" key="11">
    <source>
        <dbReference type="PROSITE-ProRule" id="PRU00191"/>
    </source>
</evidence>
<evidence type="ECO:0000259" key="14">
    <source>
        <dbReference type="PROSITE" id="PS50001"/>
    </source>
</evidence>
<evidence type="ECO:0000259" key="15">
    <source>
        <dbReference type="PROSITE" id="PS50011"/>
    </source>
</evidence>
<dbReference type="PROSITE" id="PS50001">
    <property type="entry name" value="SH2"/>
    <property type="match status" value="1"/>
</dbReference>
<dbReference type="InterPro" id="IPR050198">
    <property type="entry name" value="Non-receptor_tyrosine_kinases"/>
</dbReference>
<dbReference type="InterPro" id="IPR036860">
    <property type="entry name" value="SH2_dom_sf"/>
</dbReference>
<dbReference type="Proteomes" id="UP000007799">
    <property type="component" value="Unassembled WGS sequence"/>
</dbReference>
<dbReference type="AlphaFoldDB" id="F2UBG5"/>
<feature type="compositionally biased region" description="Polar residues" evidence="13">
    <location>
        <begin position="23"/>
        <end position="32"/>
    </location>
</feature>
<dbReference type="GO" id="GO:0005524">
    <property type="term" value="F:ATP binding"/>
    <property type="evidence" value="ECO:0007669"/>
    <property type="project" value="UniProtKB-UniRule"/>
</dbReference>
<dbReference type="Gene3D" id="3.30.40.10">
    <property type="entry name" value="Zinc/RING finger domain, C3HC4 (zinc finger)"/>
    <property type="match status" value="1"/>
</dbReference>
<dbReference type="InterPro" id="IPR001245">
    <property type="entry name" value="Ser-Thr/Tyr_kinase_cat_dom"/>
</dbReference>
<dbReference type="CDD" id="cd00173">
    <property type="entry name" value="SH2"/>
    <property type="match status" value="1"/>
</dbReference>
<organism evidence="18">
    <name type="scientific">Salpingoeca rosetta (strain ATCC 50818 / BSB-021)</name>
    <dbReference type="NCBI Taxonomy" id="946362"/>
    <lineage>
        <taxon>Eukaryota</taxon>
        <taxon>Choanoflagellata</taxon>
        <taxon>Craspedida</taxon>
        <taxon>Salpingoecidae</taxon>
        <taxon>Salpingoeca</taxon>
    </lineage>
</organism>
<evidence type="ECO:0000313" key="18">
    <source>
        <dbReference type="Proteomes" id="UP000007799"/>
    </source>
</evidence>
<keyword evidence="11" id="KW-0727">SH2 domain</keyword>
<feature type="compositionally biased region" description="Low complexity" evidence="13">
    <location>
        <begin position="1"/>
        <end position="15"/>
    </location>
</feature>
<keyword evidence="3 12" id="KW-0547">Nucleotide-binding</keyword>
<keyword evidence="2" id="KW-0479">Metal-binding</keyword>
<keyword evidence="4 10" id="KW-0863">Zinc-finger</keyword>
<dbReference type="GO" id="GO:0008270">
    <property type="term" value="F:zinc ion binding"/>
    <property type="evidence" value="ECO:0007669"/>
    <property type="project" value="UniProtKB-KW"/>
</dbReference>
<dbReference type="InterPro" id="IPR008266">
    <property type="entry name" value="Tyr_kinase_AS"/>
</dbReference>
<dbReference type="KEGG" id="sre:PTSG_05525"/>
<evidence type="ECO:0000256" key="6">
    <source>
        <dbReference type="ARBA" id="ARBA00022833"/>
    </source>
</evidence>
<dbReference type="CDD" id="cd00192">
    <property type="entry name" value="PTKc"/>
    <property type="match status" value="1"/>
</dbReference>
<dbReference type="EMBL" id="GL832967">
    <property type="protein sequence ID" value="EGD73831.1"/>
    <property type="molecule type" value="Genomic_DNA"/>
</dbReference>
<protein>
    <submittedName>
        <fullName evidence="17">TK protein kinase</fullName>
    </submittedName>
</protein>
<dbReference type="PROSITE" id="PS00109">
    <property type="entry name" value="PROTEIN_KINASE_TYR"/>
    <property type="match status" value="1"/>
</dbReference>
<dbReference type="InterPro" id="IPR017455">
    <property type="entry name" value="Znf_FYVE-rel"/>
</dbReference>
<dbReference type="InterPro" id="IPR011009">
    <property type="entry name" value="Kinase-like_dom_sf"/>
</dbReference>
<dbReference type="RefSeq" id="XP_004993394.1">
    <property type="nucleotide sequence ID" value="XM_004993337.1"/>
</dbReference>
<sequence length="612" mass="66715">MPATTATATSTGFTTPERHVTPALSSVASSPELTDALDTYSRYPEDPGSPMSSSSDSRMSVILPWKLPTPDLPPMQFDEKGNFDPAPFLVDQQLWQPNNDSPKCRACGTTFTFTIRRHHCRTCGGLVCGRCSPRHPVTSKRCCPSCALHLTVFVFNLRNHRAFHGRLTSMETEARLINSSRGGTAPYLLRLSETNVGQLIISSMSRGEIQHAAVEGVPGALRLARFGRQDPYGNFEELMKDLHDRAVAQTPCPRPLASCDDKGVCRCPSCNRPLLDSLCVCGALCSIPSSASISKASSHTHLNADAATASSSLGGGGGDGDLINLNPEPELHSLYRDDARTHLLRPFLLSSSDVRIGRVLGKGRTARVHVGQYQEGRVAIKACRHRSRYDSLLHEAMVLATLDHDNVLKMHGLCLDTPLPKLVMTYCERGDLHSYLRLRSAGAVQPKRLKAFAAGVASGMRYLAARSVVHLDLAARNVLLAEAYTPKIADFALAQWPGSGRPLPDTERLPVRWAAPECLRGDDGAYQPAADVWSFGVLLFEIFSRGSRPYDHLTSNEDVREAVVEGTLRLEEPPLGPPAIRSIMYSMCLVPDPTQRSSFSDLHAAITSLQMA</sequence>
<evidence type="ECO:0000256" key="4">
    <source>
        <dbReference type="ARBA" id="ARBA00022771"/>
    </source>
</evidence>
<dbReference type="InterPro" id="IPR000306">
    <property type="entry name" value="Znf_FYVE"/>
</dbReference>
<keyword evidence="18" id="KW-1185">Reference proteome</keyword>
<dbReference type="SUPFAM" id="SSF56112">
    <property type="entry name" value="Protein kinase-like (PK-like)"/>
    <property type="match status" value="1"/>
</dbReference>
<evidence type="ECO:0000256" key="7">
    <source>
        <dbReference type="ARBA" id="ARBA00022840"/>
    </source>
</evidence>
<dbReference type="InParanoid" id="F2UBG5"/>
<dbReference type="PROSITE" id="PS00107">
    <property type="entry name" value="PROTEIN_KINASE_ATP"/>
    <property type="match status" value="1"/>
</dbReference>
<gene>
    <name evidence="17" type="ORF">PTSG_05525</name>
</gene>
<dbReference type="SUPFAM" id="SSF57903">
    <property type="entry name" value="FYVE/PHD zinc finger"/>
    <property type="match status" value="1"/>
</dbReference>
<dbReference type="InterPro" id="IPR011011">
    <property type="entry name" value="Znf_FYVE_PHD"/>
</dbReference>
<evidence type="ECO:0000256" key="8">
    <source>
        <dbReference type="ARBA" id="ARBA00023137"/>
    </source>
</evidence>
<keyword evidence="5 17" id="KW-0418">Kinase</keyword>
<dbReference type="InterPro" id="IPR013083">
    <property type="entry name" value="Znf_RING/FYVE/PHD"/>
</dbReference>
<dbReference type="Pfam" id="PF07714">
    <property type="entry name" value="PK_Tyr_Ser-Thr"/>
    <property type="match status" value="1"/>
</dbReference>
<name>F2UBG5_SALR5</name>
<feature type="binding site" evidence="12">
    <location>
        <position position="381"/>
    </location>
    <ligand>
        <name>ATP</name>
        <dbReference type="ChEBI" id="CHEBI:30616"/>
    </ligand>
</feature>
<keyword evidence="6" id="KW-0862">Zinc</keyword>
<dbReference type="PROSITE" id="PS50011">
    <property type="entry name" value="PROTEIN_KINASE_DOM"/>
    <property type="match status" value="1"/>
</dbReference>
<dbReference type="InterPro" id="IPR017441">
    <property type="entry name" value="Protein_kinase_ATP_BS"/>
</dbReference>
<feature type="domain" description="SH2" evidence="14">
    <location>
        <begin position="162"/>
        <end position="256"/>
    </location>
</feature>
<dbReference type="Pfam" id="PF01363">
    <property type="entry name" value="FYVE"/>
    <property type="match status" value="1"/>
</dbReference>
<dbReference type="GeneID" id="16073971"/>
<reference evidence="17" key="1">
    <citation type="submission" date="2009-08" db="EMBL/GenBank/DDBJ databases">
        <title>Annotation of Salpingoeca rosetta.</title>
        <authorList>
            <consortium name="The Broad Institute Genome Sequencing Platform"/>
            <person name="Russ C."/>
            <person name="Cuomo C."/>
            <person name="Burger G."/>
            <person name="Gray M.W."/>
            <person name="Holland P.W.H."/>
            <person name="King N."/>
            <person name="Lang F.B.F."/>
            <person name="Roger A.J."/>
            <person name="Ruiz-Trillo I."/>
            <person name="Young S.K."/>
            <person name="Zeng Q."/>
            <person name="Gargeya S."/>
            <person name="Alvarado L."/>
            <person name="Berlin A."/>
            <person name="Chapman S.B."/>
            <person name="Chen Z."/>
            <person name="Freedman E."/>
            <person name="Gellesch M."/>
            <person name="Goldberg J."/>
            <person name="Griggs A."/>
            <person name="Gujja S."/>
            <person name="Heilman E."/>
            <person name="Heiman D."/>
            <person name="Howarth C."/>
            <person name="Mehta T."/>
            <person name="Neiman D."/>
            <person name="Pearson M."/>
            <person name="Roberts A."/>
            <person name="Saif S."/>
            <person name="Shea T."/>
            <person name="Shenoy N."/>
            <person name="Sisk P."/>
            <person name="Stolte C."/>
            <person name="Sykes S."/>
            <person name="White J."/>
            <person name="Yandava C."/>
            <person name="Haas B."/>
            <person name="Nusbaum C."/>
            <person name="Birren B."/>
        </authorList>
    </citation>
    <scope>NUCLEOTIDE SEQUENCE [LARGE SCALE GENOMIC DNA]</scope>
    <source>
        <strain evidence="17">ATCC 50818</strain>
    </source>
</reference>